<dbReference type="PANTHER" id="PTHR11365">
    <property type="entry name" value="5-OXOPROLINASE RELATED"/>
    <property type="match status" value="1"/>
</dbReference>
<dbReference type="HOGENOM" id="CLU_020413_1_0_5"/>
<dbReference type="GO" id="GO:0005829">
    <property type="term" value="C:cytosol"/>
    <property type="evidence" value="ECO:0007669"/>
    <property type="project" value="TreeGrafter"/>
</dbReference>
<feature type="domain" description="Hydantoinase B/oxoprolinase" evidence="1">
    <location>
        <begin position="4"/>
        <end position="530"/>
    </location>
</feature>
<accession>Q11BX5</accession>
<dbReference type="GO" id="GO:0017168">
    <property type="term" value="F:5-oxoprolinase (ATP-hydrolyzing) activity"/>
    <property type="evidence" value="ECO:0007669"/>
    <property type="project" value="TreeGrafter"/>
</dbReference>
<dbReference type="AlphaFoldDB" id="Q11BX5"/>
<dbReference type="PANTHER" id="PTHR11365:SF23">
    <property type="entry name" value="HYPOTHETICAL 5-OXOPROLINASE (EUROFUNG)-RELATED"/>
    <property type="match status" value="1"/>
</dbReference>
<protein>
    <submittedName>
        <fullName evidence="2">Hydantoinase B/oxoprolinase</fullName>
    </submittedName>
</protein>
<dbReference type="STRING" id="266779.Meso_3732"/>
<evidence type="ECO:0000259" key="1">
    <source>
        <dbReference type="Pfam" id="PF02538"/>
    </source>
</evidence>
<dbReference type="Pfam" id="PF02538">
    <property type="entry name" value="Hydantoinase_B"/>
    <property type="match status" value="1"/>
</dbReference>
<organism evidence="2">
    <name type="scientific">Chelativorans sp. (strain BNC1)</name>
    <dbReference type="NCBI Taxonomy" id="266779"/>
    <lineage>
        <taxon>Bacteria</taxon>
        <taxon>Pseudomonadati</taxon>
        <taxon>Pseudomonadota</taxon>
        <taxon>Alphaproteobacteria</taxon>
        <taxon>Hyphomicrobiales</taxon>
        <taxon>Phyllobacteriaceae</taxon>
        <taxon>Chelativorans</taxon>
    </lineage>
</organism>
<dbReference type="EMBL" id="CP000390">
    <property type="protein sequence ID" value="ABG65100.1"/>
    <property type="molecule type" value="Genomic_DNA"/>
</dbReference>
<dbReference type="GO" id="GO:0006749">
    <property type="term" value="P:glutathione metabolic process"/>
    <property type="evidence" value="ECO:0007669"/>
    <property type="project" value="TreeGrafter"/>
</dbReference>
<dbReference type="OrthoDB" id="9761586at2"/>
<proteinExistence type="predicted"/>
<name>Q11BX5_CHESB</name>
<evidence type="ECO:0000313" key="2">
    <source>
        <dbReference type="EMBL" id="ABG65100.1"/>
    </source>
</evidence>
<dbReference type="InterPro" id="IPR003692">
    <property type="entry name" value="Hydantoinase_B"/>
</dbReference>
<dbReference type="eggNOG" id="COG0146">
    <property type="taxonomic scope" value="Bacteria"/>
</dbReference>
<reference evidence="2" key="1">
    <citation type="submission" date="2006-06" db="EMBL/GenBank/DDBJ databases">
        <title>Complete sequence of chromosome of Chelativorans sp. BNC1.</title>
        <authorList>
            <consortium name="US DOE Joint Genome Institute"/>
            <person name="Copeland A."/>
            <person name="Lucas S."/>
            <person name="Lapidus A."/>
            <person name="Barry K."/>
            <person name="Detter J.C."/>
            <person name="Glavina del Rio T."/>
            <person name="Hammon N."/>
            <person name="Israni S."/>
            <person name="Dalin E."/>
            <person name="Tice H."/>
            <person name="Pitluck S."/>
            <person name="Chertkov O."/>
            <person name="Brettin T."/>
            <person name="Bruce D."/>
            <person name="Han C."/>
            <person name="Tapia R."/>
            <person name="Gilna P."/>
            <person name="Schmutz J."/>
            <person name="Larimer F."/>
            <person name="Land M."/>
            <person name="Hauser L."/>
            <person name="Kyrpides N."/>
            <person name="Mikhailova N."/>
            <person name="Richardson P."/>
        </authorList>
    </citation>
    <scope>NUCLEOTIDE SEQUENCE</scope>
    <source>
        <strain evidence="2">BNC1</strain>
    </source>
</reference>
<gene>
    <name evidence="2" type="ordered locus">Meso_3732</name>
</gene>
<dbReference type="InterPro" id="IPR045079">
    <property type="entry name" value="Oxoprolinase-like"/>
</dbReference>
<dbReference type="KEGG" id="mes:Meso_3732"/>
<sequence>MKLDPILIEILSNKVTSIAEEAGYTIRRIGHTLMVKEIADFCCALATDEGRFFAFPREIGATGGVVADASVVIEAMPDLREGDVVVTNHPYASGGLCTHTPDVQLLVPYFHNGERVCYGWSFLHISDVGGRVPGSISPTSTELFQEGLLLPPVRLMSGGEFNPDVLAIMNANSRTPEANLGDIKAMIAAHRVAQRRVSEVIEEHGLETFRQAQVDLIEYARLKSREALRRIPDGTYDFWDYLDDDLTSRIPLRIRLQMTARDGLVHLDYSGTDPQTLAAYNIVTRGQRHQWLTQRMISFISTMAPDIPFNAGLMENVTVTAPKGTVLNPEFPAATGVRHATAMRVNDVIHGALAAAAPDLIPGCMSGVIVPVTIAEPPTATKPRNVMVVELMVGGTGGRPGLDGVDGRGALMSSMSNNPIEVIEASASVAIREFRLRPDSGGAGEWRGGSGLSLTFEVRRDGCQILGRGMERFLFRPWGVAGGRPGAAARTLINMGTANERELGKIDIITLNRGDTFTVMTPGGGGYGDPFARDPAAVAADVAVGIVSLEAARTAYGVVLTEAGEVDMAGTAELRSAPRPAPSAFGFDDLRLLWDSVFDDAGLSRLNALLLTIPAHARNARRRAFFDAVIPGLSSDGIDPKAFAELAETYRERFVAELARLEAHYAEAELKAAE</sequence>